<gene>
    <name evidence="1" type="ORF">BG60_11180</name>
</gene>
<keyword evidence="2" id="KW-1185">Reference proteome</keyword>
<name>A0A656QK69_9BURK</name>
<organism evidence="1 2">
    <name type="scientific">Caballeronia zhejiangensis</name>
    <dbReference type="NCBI Taxonomy" id="871203"/>
    <lineage>
        <taxon>Bacteria</taxon>
        <taxon>Pseudomonadati</taxon>
        <taxon>Pseudomonadota</taxon>
        <taxon>Betaproteobacteria</taxon>
        <taxon>Burkholderiales</taxon>
        <taxon>Burkholderiaceae</taxon>
        <taxon>Caballeronia</taxon>
    </lineage>
</organism>
<proteinExistence type="predicted"/>
<dbReference type="Proteomes" id="UP000027451">
    <property type="component" value="Unassembled WGS sequence"/>
</dbReference>
<sequence length="104" mass="11327">MTAAVIAIEAPNRAQNPSQRAKTTIKEATRLMLADIPVMRQGELIFALEALMTPTERGRHFFDVREAINELIDAGDLCVFQVTTSTGAAVRLVAMSGSQLQRIA</sequence>
<dbReference type="RefSeq" id="WP_033536442.1">
    <property type="nucleotide sequence ID" value="NZ_JFHD01000018.1"/>
</dbReference>
<evidence type="ECO:0000313" key="2">
    <source>
        <dbReference type="Proteomes" id="UP000027451"/>
    </source>
</evidence>
<dbReference type="EMBL" id="JFHD01000018">
    <property type="protein sequence ID" value="KDR28530.1"/>
    <property type="molecule type" value="Genomic_DNA"/>
</dbReference>
<accession>A0A656QK69</accession>
<comment type="caution">
    <text evidence="1">The sequence shown here is derived from an EMBL/GenBank/DDBJ whole genome shotgun (WGS) entry which is preliminary data.</text>
</comment>
<protein>
    <submittedName>
        <fullName evidence="1">Uncharacterized protein</fullName>
    </submittedName>
</protein>
<dbReference type="AlphaFoldDB" id="A0A656QK69"/>
<reference evidence="1 2" key="1">
    <citation type="submission" date="2014-03" db="EMBL/GenBank/DDBJ databases">
        <title>Draft Genome Sequences of Four Burkholderia Strains.</title>
        <authorList>
            <person name="Liu X.Y."/>
            <person name="Li C.X."/>
            <person name="Xu J.H."/>
        </authorList>
    </citation>
    <scope>NUCLEOTIDE SEQUENCE [LARGE SCALE GENOMIC DNA]</scope>
    <source>
        <strain evidence="1 2">OP-1</strain>
    </source>
</reference>
<evidence type="ECO:0000313" key="1">
    <source>
        <dbReference type="EMBL" id="KDR28530.1"/>
    </source>
</evidence>